<keyword evidence="5" id="KW-0723">Serine/threonine-protein kinase</keyword>
<name>A0ABR2ID90_9EUKA</name>
<dbReference type="InterPro" id="IPR008271">
    <property type="entry name" value="Ser/Thr_kinase_AS"/>
</dbReference>
<protein>
    <recommendedName>
        <fullName evidence="1">non-specific serine/threonine protein kinase</fullName>
        <ecNumber evidence="1">2.7.11.1</ecNumber>
    </recommendedName>
</protein>
<evidence type="ECO:0000256" key="4">
    <source>
        <dbReference type="PROSITE-ProRule" id="PRU10141"/>
    </source>
</evidence>
<keyword evidence="2 4" id="KW-0547">Nucleotide-binding</keyword>
<keyword evidence="5" id="KW-0418">Kinase</keyword>
<accession>A0ABR2ID90</accession>
<dbReference type="Gene3D" id="1.10.510.10">
    <property type="entry name" value="Transferase(Phosphotransferase) domain 1"/>
    <property type="match status" value="1"/>
</dbReference>
<dbReference type="InterPro" id="IPR050235">
    <property type="entry name" value="CK1_Ser-Thr_kinase"/>
</dbReference>
<comment type="caution">
    <text evidence="8">The sequence shown here is derived from an EMBL/GenBank/DDBJ whole genome shotgun (WGS) entry which is preliminary data.</text>
</comment>
<gene>
    <name evidence="8" type="ORF">M9Y10_012279</name>
</gene>
<dbReference type="Pfam" id="PF00069">
    <property type="entry name" value="Pkinase"/>
    <property type="match status" value="1"/>
</dbReference>
<evidence type="ECO:0000313" key="8">
    <source>
        <dbReference type="EMBL" id="KAK8860614.1"/>
    </source>
</evidence>
<dbReference type="EC" id="2.7.11.1" evidence="1"/>
<dbReference type="InterPro" id="IPR011009">
    <property type="entry name" value="Kinase-like_dom_sf"/>
</dbReference>
<feature type="compositionally biased region" description="Basic and acidic residues" evidence="6">
    <location>
        <begin position="380"/>
        <end position="392"/>
    </location>
</feature>
<dbReference type="InterPro" id="IPR017441">
    <property type="entry name" value="Protein_kinase_ATP_BS"/>
</dbReference>
<keyword evidence="5" id="KW-0808">Transferase</keyword>
<evidence type="ECO:0000256" key="6">
    <source>
        <dbReference type="SAM" id="MobiDB-lite"/>
    </source>
</evidence>
<dbReference type="PROSITE" id="PS00107">
    <property type="entry name" value="PROTEIN_KINASE_ATP"/>
    <property type="match status" value="1"/>
</dbReference>
<organism evidence="8 9">
    <name type="scientific">Tritrichomonas musculus</name>
    <dbReference type="NCBI Taxonomy" id="1915356"/>
    <lineage>
        <taxon>Eukaryota</taxon>
        <taxon>Metamonada</taxon>
        <taxon>Parabasalia</taxon>
        <taxon>Tritrichomonadida</taxon>
        <taxon>Tritrichomonadidae</taxon>
        <taxon>Tritrichomonas</taxon>
    </lineage>
</organism>
<keyword evidence="9" id="KW-1185">Reference proteome</keyword>
<feature type="domain" description="Protein kinase" evidence="7">
    <location>
        <begin position="10"/>
        <end position="281"/>
    </location>
</feature>
<evidence type="ECO:0000256" key="1">
    <source>
        <dbReference type="ARBA" id="ARBA00012513"/>
    </source>
</evidence>
<dbReference type="PANTHER" id="PTHR11909">
    <property type="entry name" value="CASEIN KINASE-RELATED"/>
    <property type="match status" value="1"/>
</dbReference>
<evidence type="ECO:0000256" key="3">
    <source>
        <dbReference type="ARBA" id="ARBA00022840"/>
    </source>
</evidence>
<dbReference type="SMART" id="SM00220">
    <property type="entry name" value="S_TKc"/>
    <property type="match status" value="1"/>
</dbReference>
<dbReference type="CDD" id="cd14016">
    <property type="entry name" value="STKc_CK1"/>
    <property type="match status" value="1"/>
</dbReference>
<reference evidence="8 9" key="1">
    <citation type="submission" date="2024-04" db="EMBL/GenBank/DDBJ databases">
        <title>Tritrichomonas musculus Genome.</title>
        <authorList>
            <person name="Alves-Ferreira E."/>
            <person name="Grigg M."/>
            <person name="Lorenzi H."/>
            <person name="Galac M."/>
        </authorList>
    </citation>
    <scope>NUCLEOTIDE SEQUENCE [LARGE SCALE GENOMIC DNA]</scope>
    <source>
        <strain evidence="8 9">EAF2021</strain>
    </source>
</reference>
<evidence type="ECO:0000259" key="7">
    <source>
        <dbReference type="PROSITE" id="PS50011"/>
    </source>
</evidence>
<sequence length="467" mass="53182">MNKTIICSRFALHHKLGAGSFGEIYSAEDLMTHKMVAVKLESNKIRSPQLEYEARIYQIMSEGAGIPKLYFFGAESKHNVMAIDLLGKSLEDHLSANRHPLSLKTVLMLADQMIECVQYMHYRHFIHRDIKPDNFVMGLKGSGNENKVFMIDFGLAKRYRDPKSFSHIPYVENKSLTGTARYASVNAMQGCEQSRRDDMESLGFVFIYLLKGKLPWQGLPARDQKQKMKKILDVKRNTEIDDLCEDLPSEFSDYLHSVRKLEFEEEPDYKAYKKMFRDLFIKEGFVYDSIYDWTFSNLPAKKAKKKSKKKFTTSAPLKTSNTAAAIPPVNPVIPEQNIVNKYRVHPPEEPPTSSGRAIRQYVARRYGTTATATAATGIRRSAEREKEKDRADILPSPNIPPSQTLQPQQQQSSSAVISSTRGANEKRLKTAMPVPRLPNLPSLTPRINRPQIAPRHYQSRRAVQVGE</sequence>
<dbReference type="EMBL" id="JAPFFF010000018">
    <property type="protein sequence ID" value="KAK8860614.1"/>
    <property type="molecule type" value="Genomic_DNA"/>
</dbReference>
<feature type="region of interest" description="Disordered" evidence="6">
    <location>
        <begin position="376"/>
        <end position="467"/>
    </location>
</feature>
<evidence type="ECO:0000313" key="9">
    <source>
        <dbReference type="Proteomes" id="UP001470230"/>
    </source>
</evidence>
<comment type="similarity">
    <text evidence="5">Belongs to the protein kinase superfamily.</text>
</comment>
<evidence type="ECO:0000256" key="2">
    <source>
        <dbReference type="ARBA" id="ARBA00022741"/>
    </source>
</evidence>
<dbReference type="PROSITE" id="PS00108">
    <property type="entry name" value="PROTEIN_KINASE_ST"/>
    <property type="match status" value="1"/>
</dbReference>
<dbReference type="PROSITE" id="PS50011">
    <property type="entry name" value="PROTEIN_KINASE_DOM"/>
    <property type="match status" value="1"/>
</dbReference>
<evidence type="ECO:0000256" key="5">
    <source>
        <dbReference type="RuleBase" id="RU000304"/>
    </source>
</evidence>
<dbReference type="Proteomes" id="UP001470230">
    <property type="component" value="Unassembled WGS sequence"/>
</dbReference>
<feature type="compositionally biased region" description="Low complexity" evidence="6">
    <location>
        <begin position="401"/>
        <end position="419"/>
    </location>
</feature>
<feature type="binding site" evidence="4">
    <location>
        <position position="39"/>
    </location>
    <ligand>
        <name>ATP</name>
        <dbReference type="ChEBI" id="CHEBI:30616"/>
    </ligand>
</feature>
<dbReference type="InterPro" id="IPR000719">
    <property type="entry name" value="Prot_kinase_dom"/>
</dbReference>
<keyword evidence="3 4" id="KW-0067">ATP-binding</keyword>
<proteinExistence type="inferred from homology"/>
<dbReference type="SUPFAM" id="SSF56112">
    <property type="entry name" value="Protein kinase-like (PK-like)"/>
    <property type="match status" value="1"/>
</dbReference>